<dbReference type="AlphaFoldDB" id="A0AB34JX78"/>
<dbReference type="InterPro" id="IPR019410">
    <property type="entry name" value="Methyltransf_16"/>
</dbReference>
<protein>
    <recommendedName>
        <fullName evidence="3">Calmodulin-lysine N-methyltransferase</fullName>
    </recommendedName>
</protein>
<dbReference type="InterPro" id="IPR029063">
    <property type="entry name" value="SAM-dependent_MTases_sf"/>
</dbReference>
<dbReference type="EMBL" id="JBGBPQ010000004">
    <property type="protein sequence ID" value="KAL1525265.1"/>
    <property type="molecule type" value="Genomic_DNA"/>
</dbReference>
<dbReference type="Pfam" id="PF10294">
    <property type="entry name" value="Methyltransf_16"/>
    <property type="match status" value="1"/>
</dbReference>
<gene>
    <name evidence="1" type="ORF">AB1Y20_020130</name>
</gene>
<dbReference type="CDD" id="cd02440">
    <property type="entry name" value="AdoMet_MTases"/>
    <property type="match status" value="1"/>
</dbReference>
<evidence type="ECO:0000313" key="2">
    <source>
        <dbReference type="Proteomes" id="UP001515480"/>
    </source>
</evidence>
<proteinExistence type="predicted"/>
<dbReference type="Proteomes" id="UP001515480">
    <property type="component" value="Unassembled WGS sequence"/>
</dbReference>
<sequence length="369" mass="39682">MCCGALQLLVARGDLYAARRAALAFSTAPPAGFLAAGRWDEPAAGRCAREWVEAVDALLSAPNHLTLIDEAHRRVALQLGAPRLAANCSTGGLAARGGWEACCSSLRMGSGKCEAASEAALAPCCAFSPRSRAFLRIPAIREIWVRVGVASGAEIHIEQDGFLRPFDTPTVLWPAGYLLTLWASEPATCEQWKGARVLELGTGVGTPSIAAAKCGASMVIATDIELRSLALAQANAALNQVPAERFQAQRFDWHNDSELQHLLQHAAPFTAVLGAALMFEGWTQRMWTVLRRLTEASPGAVIVLAHSTGSLKAPPDDFVEERVSGIRYGMHTAWNDHESDFELQILRRRALQTSQPLSRALPASDKGEL</sequence>
<accession>A0AB34JX78</accession>
<reference evidence="1 2" key="1">
    <citation type="journal article" date="2024" name="Science">
        <title>Giant polyketide synthase enzymes in the biosynthesis of giant marine polyether toxins.</title>
        <authorList>
            <person name="Fallon T.R."/>
            <person name="Shende V.V."/>
            <person name="Wierzbicki I.H."/>
            <person name="Pendleton A.L."/>
            <person name="Watervoot N.F."/>
            <person name="Auber R.P."/>
            <person name="Gonzalez D.J."/>
            <person name="Wisecaver J.H."/>
            <person name="Moore B.S."/>
        </authorList>
    </citation>
    <scope>NUCLEOTIDE SEQUENCE [LARGE SCALE GENOMIC DNA]</scope>
    <source>
        <strain evidence="1 2">12B1</strain>
    </source>
</reference>
<dbReference type="PANTHER" id="PTHR14614">
    <property type="entry name" value="HEPATOCELLULAR CARCINOMA-ASSOCIATED ANTIGEN"/>
    <property type="match status" value="1"/>
</dbReference>
<organism evidence="1 2">
    <name type="scientific">Prymnesium parvum</name>
    <name type="common">Toxic golden alga</name>
    <dbReference type="NCBI Taxonomy" id="97485"/>
    <lineage>
        <taxon>Eukaryota</taxon>
        <taxon>Haptista</taxon>
        <taxon>Haptophyta</taxon>
        <taxon>Prymnesiophyceae</taxon>
        <taxon>Prymnesiales</taxon>
        <taxon>Prymnesiaceae</taxon>
        <taxon>Prymnesium</taxon>
    </lineage>
</organism>
<keyword evidence="2" id="KW-1185">Reference proteome</keyword>
<evidence type="ECO:0000313" key="1">
    <source>
        <dbReference type="EMBL" id="KAL1525265.1"/>
    </source>
</evidence>
<evidence type="ECO:0008006" key="3">
    <source>
        <dbReference type="Google" id="ProtNLM"/>
    </source>
</evidence>
<dbReference type="SUPFAM" id="SSF53335">
    <property type="entry name" value="S-adenosyl-L-methionine-dependent methyltransferases"/>
    <property type="match status" value="1"/>
</dbReference>
<name>A0AB34JX78_PRYPA</name>
<comment type="caution">
    <text evidence="1">The sequence shown here is derived from an EMBL/GenBank/DDBJ whole genome shotgun (WGS) entry which is preliminary data.</text>
</comment>
<dbReference type="Gene3D" id="3.40.50.150">
    <property type="entry name" value="Vaccinia Virus protein VP39"/>
    <property type="match status" value="1"/>
</dbReference>